<comment type="cofactor">
    <cofactor evidence="8">
        <name>Mg(2+)</name>
        <dbReference type="ChEBI" id="CHEBI:18420"/>
    </cofactor>
    <cofactor evidence="8">
        <name>Mn(2+)</name>
        <dbReference type="ChEBI" id="CHEBI:29035"/>
    </cofactor>
</comment>
<dbReference type="Gene3D" id="1.20.120.920">
    <property type="entry name" value="CRISPR-associated endonuclease Cas1, C-terminal domain"/>
    <property type="match status" value="1"/>
</dbReference>
<evidence type="ECO:0000256" key="8">
    <source>
        <dbReference type="HAMAP-Rule" id="MF_01470"/>
    </source>
</evidence>
<dbReference type="GO" id="GO:0043571">
    <property type="term" value="P:maintenance of CRISPR repeat elements"/>
    <property type="evidence" value="ECO:0007669"/>
    <property type="project" value="UniProtKB-UniRule"/>
</dbReference>
<dbReference type="Gene3D" id="3.100.10.20">
    <property type="entry name" value="CRISPR-associated endonuclease Cas1, N-terminal domain"/>
    <property type="match status" value="1"/>
</dbReference>
<comment type="caution">
    <text evidence="10">The sequence shown here is derived from an EMBL/GenBank/DDBJ whole genome shotgun (WGS) entry which is preliminary data.</text>
</comment>
<dbReference type="GO" id="GO:0051607">
    <property type="term" value="P:defense response to virus"/>
    <property type="evidence" value="ECO:0007669"/>
    <property type="project" value="UniProtKB-UniRule"/>
</dbReference>
<keyword evidence="7 8" id="KW-0238">DNA-binding</keyword>
<feature type="binding site" evidence="8">
    <location>
        <position position="162"/>
    </location>
    <ligand>
        <name>Mn(2+)</name>
        <dbReference type="ChEBI" id="CHEBI:29035"/>
    </ligand>
</feature>
<comment type="function">
    <text evidence="8">CRISPR (clustered regularly interspaced short palindromic repeat), is an adaptive immune system that provides protection against mobile genetic elements (viruses, transposable elements and conjugative plasmids). CRISPR clusters contain spacers, sequences complementary to antecedent mobile elements, and target invading nucleic acids. CRISPR clusters are transcribed and processed into CRISPR RNA (crRNA). Acts as a dsDNA endonuclease. Involved in the integration of spacer DNA into the CRISPR cassette.</text>
</comment>
<dbReference type="GO" id="GO:0046872">
    <property type="term" value="F:metal ion binding"/>
    <property type="evidence" value="ECO:0007669"/>
    <property type="project" value="UniProtKB-UniRule"/>
</dbReference>
<dbReference type="NCBIfam" id="TIGR03637">
    <property type="entry name" value="cas1_YPEST"/>
    <property type="match status" value="1"/>
</dbReference>
<organism evidence="10 11">
    <name type="scientific">Natronocella acetinitrilica</name>
    <dbReference type="NCBI Taxonomy" id="414046"/>
    <lineage>
        <taxon>Bacteria</taxon>
        <taxon>Pseudomonadati</taxon>
        <taxon>Pseudomonadota</taxon>
        <taxon>Gammaproteobacteria</taxon>
        <taxon>Chromatiales</taxon>
        <taxon>Ectothiorhodospiraceae</taxon>
        <taxon>Natronocella</taxon>
    </lineage>
</organism>
<keyword evidence="11" id="KW-1185">Reference proteome</keyword>
<feature type="binding site" evidence="8">
    <location>
        <position position="224"/>
    </location>
    <ligand>
        <name>Mn(2+)</name>
        <dbReference type="ChEBI" id="CHEBI:29035"/>
    </ligand>
</feature>
<dbReference type="HAMAP" id="MF_01470">
    <property type="entry name" value="Cas1"/>
    <property type="match status" value="1"/>
</dbReference>
<evidence type="ECO:0000256" key="6">
    <source>
        <dbReference type="ARBA" id="ARBA00023118"/>
    </source>
</evidence>
<keyword evidence="8" id="KW-0464">Manganese</keyword>
<keyword evidence="3 8" id="KW-0255">Endonuclease</keyword>
<evidence type="ECO:0000313" key="11">
    <source>
        <dbReference type="Proteomes" id="UP001205843"/>
    </source>
</evidence>
<keyword evidence="2 8" id="KW-0479">Metal-binding</keyword>
<dbReference type="NCBIfam" id="TIGR00287">
    <property type="entry name" value="cas1"/>
    <property type="match status" value="1"/>
</dbReference>
<keyword evidence="9" id="KW-0812">Transmembrane</keyword>
<sequence>MLMPSQRQGVMYLEHCRIVANDHRISFVRKEDAYEKYWSIPHYNVACLLLGSGTSLTQQAARQLAEQGVMFAFVGGGGTPLYLASQSEYRPTEHLRDWLPIYQDPERSLRAAVSLQTARLAFVKPAWKAALGSSTAYPDQAAQAFLEAMLHCKKTPELLGHEANYAKALYRALAEAHDMEGFRRDPQAGDVVNALLDHGNYLAYGLAAVTLWALGIPPALAVVHGKTRRGGLVFDLADVIKDGVIMPIAFASAAEGDNRSAFRRRCVDQIDATRALPRLFKAMKDARDAA</sequence>
<gene>
    <name evidence="8" type="primary">cas1</name>
    <name evidence="10" type="ORF">J2T57_001738</name>
</gene>
<dbReference type="RefSeq" id="WP_253476787.1">
    <property type="nucleotide sequence ID" value="NZ_JALJXV010000003.1"/>
</dbReference>
<dbReference type="EC" id="3.1.-.-" evidence="8"/>
<evidence type="ECO:0000256" key="5">
    <source>
        <dbReference type="ARBA" id="ARBA00022842"/>
    </source>
</evidence>
<reference evidence="10" key="1">
    <citation type="submission" date="2022-03" db="EMBL/GenBank/DDBJ databases">
        <title>Genomic Encyclopedia of Type Strains, Phase III (KMG-III): the genomes of soil and plant-associated and newly described type strains.</title>
        <authorList>
            <person name="Whitman W."/>
        </authorList>
    </citation>
    <scope>NUCLEOTIDE SEQUENCE</scope>
    <source>
        <strain evidence="10">ANL 6-2</strain>
    </source>
</reference>
<proteinExistence type="inferred from homology"/>
<dbReference type="PANTHER" id="PTHR34353:SF3">
    <property type="entry name" value="CRISPR-ASSOCIATED ENDONUCLEASE CAS1"/>
    <property type="match status" value="1"/>
</dbReference>
<name>A0AAE3G4K3_9GAMM</name>
<dbReference type="InterPro" id="IPR042211">
    <property type="entry name" value="CRISPR-assoc_Cas1_N"/>
</dbReference>
<evidence type="ECO:0000256" key="7">
    <source>
        <dbReference type="ARBA" id="ARBA00023125"/>
    </source>
</evidence>
<dbReference type="InterPro" id="IPR019857">
    <property type="entry name" value="CRISPR-assoc_Cas1_YPEST-subtyp"/>
</dbReference>
<comment type="subunit">
    <text evidence="8">Homodimer, forms a heterotetramer with a Cas2 homodimer.</text>
</comment>
<feature type="transmembrane region" description="Helical" evidence="9">
    <location>
        <begin position="201"/>
        <end position="223"/>
    </location>
</feature>
<evidence type="ECO:0000256" key="9">
    <source>
        <dbReference type="SAM" id="Phobius"/>
    </source>
</evidence>
<feature type="binding site" evidence="8">
    <location>
        <position position="238"/>
    </location>
    <ligand>
        <name>Mn(2+)</name>
        <dbReference type="ChEBI" id="CHEBI:29035"/>
    </ligand>
</feature>
<evidence type="ECO:0000256" key="2">
    <source>
        <dbReference type="ARBA" id="ARBA00022723"/>
    </source>
</evidence>
<dbReference type="GO" id="GO:0003677">
    <property type="term" value="F:DNA binding"/>
    <property type="evidence" value="ECO:0007669"/>
    <property type="project" value="UniProtKB-KW"/>
</dbReference>
<dbReference type="EMBL" id="JALJXV010000003">
    <property type="protein sequence ID" value="MCP1674636.1"/>
    <property type="molecule type" value="Genomic_DNA"/>
</dbReference>
<dbReference type="Proteomes" id="UP001205843">
    <property type="component" value="Unassembled WGS sequence"/>
</dbReference>
<accession>A0AAE3G4K3</accession>
<dbReference type="GO" id="GO:0016787">
    <property type="term" value="F:hydrolase activity"/>
    <property type="evidence" value="ECO:0007669"/>
    <property type="project" value="UniProtKB-KW"/>
</dbReference>
<evidence type="ECO:0000256" key="1">
    <source>
        <dbReference type="ARBA" id="ARBA00022722"/>
    </source>
</evidence>
<keyword evidence="5 8" id="KW-0460">Magnesium</keyword>
<evidence type="ECO:0000256" key="4">
    <source>
        <dbReference type="ARBA" id="ARBA00022801"/>
    </source>
</evidence>
<dbReference type="Pfam" id="PF01867">
    <property type="entry name" value="Cas_Cas1"/>
    <property type="match status" value="1"/>
</dbReference>
<dbReference type="GO" id="GO:0004520">
    <property type="term" value="F:DNA endonuclease activity"/>
    <property type="evidence" value="ECO:0007669"/>
    <property type="project" value="InterPro"/>
</dbReference>
<comment type="similarity">
    <text evidence="8">Belongs to the CRISPR-associated endonuclease Cas1 family.</text>
</comment>
<dbReference type="AlphaFoldDB" id="A0AAE3G4K3"/>
<keyword evidence="9" id="KW-0472">Membrane</keyword>
<keyword evidence="1 8" id="KW-0540">Nuclease</keyword>
<dbReference type="InterPro" id="IPR042206">
    <property type="entry name" value="CRISPR-assoc_Cas1_C"/>
</dbReference>
<evidence type="ECO:0000256" key="3">
    <source>
        <dbReference type="ARBA" id="ARBA00022759"/>
    </source>
</evidence>
<protein>
    <recommendedName>
        <fullName evidence="8">CRISPR-associated endonuclease Cas1</fullName>
        <ecNumber evidence="8">3.1.-.-</ecNumber>
    </recommendedName>
</protein>
<dbReference type="InterPro" id="IPR050646">
    <property type="entry name" value="Cas1"/>
</dbReference>
<evidence type="ECO:0000313" key="10">
    <source>
        <dbReference type="EMBL" id="MCP1674636.1"/>
    </source>
</evidence>
<dbReference type="PANTHER" id="PTHR34353">
    <property type="entry name" value="CRISPR-ASSOCIATED ENDONUCLEASE CAS1 1"/>
    <property type="match status" value="1"/>
</dbReference>
<keyword evidence="9" id="KW-1133">Transmembrane helix</keyword>
<dbReference type="InterPro" id="IPR002729">
    <property type="entry name" value="CRISPR-assoc_Cas1"/>
</dbReference>
<keyword evidence="4 8" id="KW-0378">Hydrolase</keyword>
<keyword evidence="6 8" id="KW-0051">Antiviral defense</keyword>